<dbReference type="KEGG" id="cpau:EHF44_26680"/>
<dbReference type="OrthoDB" id="88276at2"/>
<dbReference type="Proteomes" id="UP000270411">
    <property type="component" value="Plasmid unnamed2"/>
</dbReference>
<evidence type="ECO:0000313" key="1">
    <source>
        <dbReference type="EMBL" id="AZG17329.1"/>
    </source>
</evidence>
<dbReference type="Pfam" id="PF07087">
    <property type="entry name" value="DUF1353"/>
    <property type="match status" value="1"/>
</dbReference>
<dbReference type="EMBL" id="CP033971">
    <property type="protein sequence ID" value="AZG17329.1"/>
    <property type="molecule type" value="Genomic_DNA"/>
</dbReference>
<dbReference type="InterPro" id="IPR010767">
    <property type="entry name" value="Phage_CGC-2007_Cje0229"/>
</dbReference>
<organism evidence="1 2">
    <name type="scientific">Cupriavidus pauculus</name>
    <dbReference type="NCBI Taxonomy" id="82633"/>
    <lineage>
        <taxon>Bacteria</taxon>
        <taxon>Pseudomonadati</taxon>
        <taxon>Pseudomonadota</taxon>
        <taxon>Betaproteobacteria</taxon>
        <taxon>Burkholderiales</taxon>
        <taxon>Burkholderiaceae</taxon>
        <taxon>Cupriavidus</taxon>
    </lineage>
</organism>
<gene>
    <name evidence="1" type="ORF">EHF44_26680</name>
</gene>
<geneLocation type="plasmid" evidence="1">
    <name>unnamed2</name>
</geneLocation>
<protein>
    <submittedName>
        <fullName evidence="1">DUF1353 domain-containing protein</fullName>
    </submittedName>
</protein>
<accession>A0A3G8HAL3</accession>
<name>A0A3G8HAL3_9BURK</name>
<dbReference type="AlphaFoldDB" id="A0A3G8HAL3"/>
<sequence>MAFFSYCSRYSKNPLPSRRRYHARRRRNLTSIPCLLWALFPPHGRWTKAAIIHDPLNANGIDSKAYAKRKFREAVKVSGVS</sequence>
<evidence type="ECO:0000313" key="2">
    <source>
        <dbReference type="Proteomes" id="UP000270411"/>
    </source>
</evidence>
<keyword evidence="1" id="KW-0614">Plasmid</keyword>
<proteinExistence type="predicted"/>
<reference evidence="2" key="1">
    <citation type="submission" date="2018-11" db="EMBL/GenBank/DDBJ databases">
        <title>FDA dAtabase for Regulatory Grade micrObial Sequences (FDA-ARGOS): Supporting development and validation of Infectious Disease Dx tests.</title>
        <authorList>
            <person name="Goldberg B."/>
            <person name="Campos J."/>
            <person name="Tallon L."/>
            <person name="Sadzewicz L."/>
            <person name="Zhao X."/>
            <person name="Vavikolanu K."/>
            <person name="Mehta A."/>
            <person name="Aluvathingal J."/>
            <person name="Nadendla S."/>
            <person name="Geyer C."/>
            <person name="Nandy P."/>
            <person name="Yan Y."/>
            <person name="Sichtig H."/>
        </authorList>
    </citation>
    <scope>NUCLEOTIDE SEQUENCE [LARGE SCALE GENOMIC DNA]</scope>
    <source>
        <strain evidence="2">FDAARGOS_614</strain>
        <plasmid evidence="2">unnamed2</plasmid>
    </source>
</reference>